<dbReference type="FunFam" id="1.10.10.10:FF:000002">
    <property type="entry name" value="RNA polymerase sigma factor SigA"/>
    <property type="match status" value="1"/>
</dbReference>
<dbReference type="InterPro" id="IPR007630">
    <property type="entry name" value="RNA_pol_sigma70_r4"/>
</dbReference>
<dbReference type="Proteomes" id="UP000273807">
    <property type="component" value="Unassembled WGS sequence"/>
</dbReference>
<dbReference type="InterPro" id="IPR007627">
    <property type="entry name" value="RNA_pol_sigma70_r2"/>
</dbReference>
<dbReference type="InterPro" id="IPR009042">
    <property type="entry name" value="RNA_pol_sigma70_r1_2"/>
</dbReference>
<dbReference type="SUPFAM" id="SSF88659">
    <property type="entry name" value="Sigma3 and sigma4 domains of RNA polymerase sigma factors"/>
    <property type="match status" value="2"/>
</dbReference>
<dbReference type="NCBIfam" id="TIGR02393">
    <property type="entry name" value="RpoD_Cterm"/>
    <property type="match status" value="1"/>
</dbReference>
<sequence>MTPSSAKKEPADQAELSPEEKKAAANAKRAATRAANKAVKDAASADGGGAVPGATKPEPKKRGPKPGAKAAAEAANKSDEDDSEADEDLDDLAPDAAELNDDSDDASGKAKASTGTGFVYSDADDDDAPVQQVMSAGATADPVKDYLKQIGKVALLNAEQEVDLALRIEAGLFAEEKINADDGSMDPKLKRELEFVIHDGKRAKNHLLEANLRLVVSLAKRYTGRGMLFLDLIQEGNLGLIRAVEKFDYTKGFKFSTYATWWIRQAITRAMADQARTIRIPVHMVEVINKLARVQRQMLQDLGREPTPEELALELDMTPEKVVEVQKYGREPISLHTPLGEDGDSEFGDLIEDSEAVVPADAVSFTLLQEQLHSVLDTLSEREAGVVAMRFGLTDGQPKTLDEIGKVYGVTRERIRQIESKTMSKLRHPSRSQVLRDYLD</sequence>
<dbReference type="InterPro" id="IPR028630">
    <property type="entry name" value="Sigma70_RpoD"/>
</dbReference>
<evidence type="ECO:0000256" key="2">
    <source>
        <dbReference type="ARBA" id="ARBA00023082"/>
    </source>
</evidence>
<feature type="compositionally biased region" description="Low complexity" evidence="6">
    <location>
        <begin position="24"/>
        <end position="45"/>
    </location>
</feature>
<feature type="domain" description="RNA polymerase sigma-70" evidence="7">
    <location>
        <begin position="231"/>
        <end position="244"/>
    </location>
</feature>
<dbReference type="Gene3D" id="1.10.10.10">
    <property type="entry name" value="Winged helix-like DNA-binding domain superfamily/Winged helix DNA-binding domain"/>
    <property type="match status" value="2"/>
</dbReference>
<feature type="region of interest" description="Sigma-70 factor domain-2" evidence="5">
    <location>
        <begin position="207"/>
        <end position="277"/>
    </location>
</feature>
<gene>
    <name evidence="5" type="primary">sigA</name>
    <name evidence="9" type="ORF">D7003_15890</name>
</gene>
<dbReference type="InterPro" id="IPR012760">
    <property type="entry name" value="RNA_pol_sigma_RpoD_C"/>
</dbReference>
<evidence type="ECO:0000256" key="3">
    <source>
        <dbReference type="ARBA" id="ARBA00023125"/>
    </source>
</evidence>
<keyword evidence="5" id="KW-0963">Cytoplasm</keyword>
<dbReference type="Pfam" id="PF04542">
    <property type="entry name" value="Sigma70_r2"/>
    <property type="match status" value="1"/>
</dbReference>
<feature type="compositionally biased region" description="Low complexity" evidence="6">
    <location>
        <begin position="65"/>
        <end position="75"/>
    </location>
</feature>
<dbReference type="GO" id="GO:0006352">
    <property type="term" value="P:DNA-templated transcription initiation"/>
    <property type="evidence" value="ECO:0007669"/>
    <property type="project" value="UniProtKB-UniRule"/>
</dbReference>
<dbReference type="FunFam" id="1.10.601.10:FF:000001">
    <property type="entry name" value="RNA polymerase sigma factor SigA"/>
    <property type="match status" value="1"/>
</dbReference>
<dbReference type="FunFam" id="1.10.601.10:FF:000003">
    <property type="entry name" value="RNA polymerase sigma factor SigA"/>
    <property type="match status" value="1"/>
</dbReference>
<dbReference type="GO" id="GO:0016987">
    <property type="term" value="F:sigma factor activity"/>
    <property type="evidence" value="ECO:0007669"/>
    <property type="project" value="UniProtKB-UniRule"/>
</dbReference>
<keyword evidence="2 5" id="KW-0731">Sigma factor</keyword>
<dbReference type="InterPro" id="IPR036388">
    <property type="entry name" value="WH-like_DNA-bd_sf"/>
</dbReference>
<keyword evidence="4 5" id="KW-0804">Transcription</keyword>
<dbReference type="PRINTS" id="PR00046">
    <property type="entry name" value="SIGMA70FCT"/>
</dbReference>
<organism evidence="9 10">
    <name type="scientific">Arthrobacter oryzae</name>
    <dbReference type="NCBI Taxonomy" id="409290"/>
    <lineage>
        <taxon>Bacteria</taxon>
        <taxon>Bacillati</taxon>
        <taxon>Actinomycetota</taxon>
        <taxon>Actinomycetes</taxon>
        <taxon>Micrococcales</taxon>
        <taxon>Micrococcaceae</taxon>
        <taxon>Arthrobacter</taxon>
    </lineage>
</organism>
<name>A0A3N0BRD4_9MICC</name>
<evidence type="ECO:0000313" key="9">
    <source>
        <dbReference type="EMBL" id="RNL51608.1"/>
    </source>
</evidence>
<dbReference type="Pfam" id="PF00140">
    <property type="entry name" value="Sigma70_r1_2"/>
    <property type="match status" value="1"/>
</dbReference>
<evidence type="ECO:0000256" key="4">
    <source>
        <dbReference type="ARBA" id="ARBA00023163"/>
    </source>
</evidence>
<dbReference type="PANTHER" id="PTHR30603">
    <property type="entry name" value="RNA POLYMERASE SIGMA FACTOR RPO"/>
    <property type="match status" value="1"/>
</dbReference>
<evidence type="ECO:0000313" key="10">
    <source>
        <dbReference type="Proteomes" id="UP000273807"/>
    </source>
</evidence>
<dbReference type="InterPro" id="IPR050239">
    <property type="entry name" value="Sigma-70_RNA_pol_init_factors"/>
</dbReference>
<reference evidence="9 10" key="1">
    <citation type="submission" date="2018-10" db="EMBL/GenBank/DDBJ databases">
        <title>Genome sequencing of Arthrobacter oryzae TNB02.</title>
        <authorList>
            <person name="Cho Y.-J."/>
            <person name="Cho A."/>
            <person name="Kim O.-S."/>
        </authorList>
    </citation>
    <scope>NUCLEOTIDE SEQUENCE [LARGE SCALE GENOMIC DNA]</scope>
    <source>
        <strain evidence="9 10">TNB02</strain>
    </source>
</reference>
<dbReference type="FunFam" id="1.10.10.10:FF:000004">
    <property type="entry name" value="RNA polymerase sigma factor SigA"/>
    <property type="match status" value="1"/>
</dbReference>
<dbReference type="PANTHER" id="PTHR30603:SF59">
    <property type="entry name" value="RNA POLYMERASE PRINCIPAL SIGMA FACTOR HRDA"/>
    <property type="match status" value="1"/>
</dbReference>
<dbReference type="HAMAP" id="MF_00963">
    <property type="entry name" value="Sigma70_RpoD_SigA"/>
    <property type="match status" value="1"/>
</dbReference>
<dbReference type="NCBIfam" id="TIGR02937">
    <property type="entry name" value="sigma70-ECF"/>
    <property type="match status" value="1"/>
</dbReference>
<dbReference type="RefSeq" id="WP_123256390.1">
    <property type="nucleotide sequence ID" value="NZ_RBED01000126.1"/>
</dbReference>
<dbReference type="GO" id="GO:0003677">
    <property type="term" value="F:DNA binding"/>
    <property type="evidence" value="ECO:0007669"/>
    <property type="project" value="UniProtKB-UniRule"/>
</dbReference>
<feature type="region of interest" description="Disordered" evidence="6">
    <location>
        <begin position="1"/>
        <end position="114"/>
    </location>
</feature>
<feature type="domain" description="RNA polymerase sigma-70" evidence="8">
    <location>
        <begin position="400"/>
        <end position="426"/>
    </location>
</feature>
<dbReference type="OrthoDB" id="9809557at2"/>
<feature type="region of interest" description="Sigma-70 factor domain-4" evidence="5">
    <location>
        <begin position="375"/>
        <end position="428"/>
    </location>
</feature>
<dbReference type="Pfam" id="PF04539">
    <property type="entry name" value="Sigma70_r3"/>
    <property type="match status" value="1"/>
</dbReference>
<keyword evidence="1 5" id="KW-0805">Transcription regulation</keyword>
<evidence type="ECO:0000259" key="8">
    <source>
        <dbReference type="PROSITE" id="PS00716"/>
    </source>
</evidence>
<dbReference type="AlphaFoldDB" id="A0A3N0BRD4"/>
<dbReference type="Pfam" id="PF04545">
    <property type="entry name" value="Sigma70_r4"/>
    <property type="match status" value="1"/>
</dbReference>
<comment type="similarity">
    <text evidence="5">Belongs to the sigma-70 factor family. RpoD/SigA subfamily.</text>
</comment>
<dbReference type="CDD" id="cd06171">
    <property type="entry name" value="Sigma70_r4"/>
    <property type="match status" value="1"/>
</dbReference>
<dbReference type="NCBIfam" id="NF004561">
    <property type="entry name" value="PRK05901.1-3"/>
    <property type="match status" value="1"/>
</dbReference>
<dbReference type="InterPro" id="IPR014284">
    <property type="entry name" value="RNA_pol_sigma-70_dom"/>
</dbReference>
<comment type="subunit">
    <text evidence="5">Interacts transiently with the RNA polymerase catalytic core.</text>
</comment>
<dbReference type="PROSITE" id="PS00715">
    <property type="entry name" value="SIGMA70_1"/>
    <property type="match status" value="1"/>
</dbReference>
<dbReference type="GO" id="GO:0005737">
    <property type="term" value="C:cytoplasm"/>
    <property type="evidence" value="ECO:0007669"/>
    <property type="project" value="UniProtKB-SubCell"/>
</dbReference>
<evidence type="ECO:0000256" key="1">
    <source>
        <dbReference type="ARBA" id="ARBA00023015"/>
    </source>
</evidence>
<evidence type="ECO:0000259" key="7">
    <source>
        <dbReference type="PROSITE" id="PS00715"/>
    </source>
</evidence>
<feature type="region of interest" description="Sigma-70 factor domain-3" evidence="5">
    <location>
        <begin position="286"/>
        <end position="362"/>
    </location>
</feature>
<dbReference type="InterPro" id="IPR013325">
    <property type="entry name" value="RNA_pol_sigma_r2"/>
</dbReference>
<comment type="subcellular location">
    <subcellularLocation>
        <location evidence="5">Cytoplasm</location>
    </subcellularLocation>
</comment>
<dbReference type="InterPro" id="IPR000943">
    <property type="entry name" value="RNA_pol_sigma70"/>
</dbReference>
<feature type="short sequence motif" description="Interaction with polymerase core subunit RpoC" evidence="5">
    <location>
        <begin position="231"/>
        <end position="234"/>
    </location>
</feature>
<dbReference type="EMBL" id="RBED01000126">
    <property type="protein sequence ID" value="RNL51608.1"/>
    <property type="molecule type" value="Genomic_DNA"/>
</dbReference>
<dbReference type="PROSITE" id="PS00716">
    <property type="entry name" value="SIGMA70_2"/>
    <property type="match status" value="1"/>
</dbReference>
<feature type="DNA-binding region" description="H-T-H motif" evidence="5">
    <location>
        <begin position="401"/>
        <end position="420"/>
    </location>
</feature>
<evidence type="ECO:0000256" key="6">
    <source>
        <dbReference type="SAM" id="MobiDB-lite"/>
    </source>
</evidence>
<evidence type="ECO:0000256" key="5">
    <source>
        <dbReference type="HAMAP-Rule" id="MF_00963"/>
    </source>
</evidence>
<comment type="caution">
    <text evidence="9">The sequence shown here is derived from an EMBL/GenBank/DDBJ whole genome shotgun (WGS) entry which is preliminary data.</text>
</comment>
<keyword evidence="10" id="KW-1185">Reference proteome</keyword>
<accession>A0A3N0BRD4</accession>
<feature type="compositionally biased region" description="Basic and acidic residues" evidence="6">
    <location>
        <begin position="1"/>
        <end position="11"/>
    </location>
</feature>
<keyword evidence="3 5" id="KW-0238">DNA-binding</keyword>
<comment type="function">
    <text evidence="5">Sigma factors are initiation factors that promote the attachment of RNA polymerase to specific initiation sites and are then released. This sigma factor is the primary sigma factor during exponential growth.</text>
</comment>
<dbReference type="InterPro" id="IPR007624">
    <property type="entry name" value="RNA_pol_sigma70_r3"/>
</dbReference>
<proteinExistence type="inferred from homology"/>
<feature type="compositionally biased region" description="Acidic residues" evidence="6">
    <location>
        <begin position="79"/>
        <end position="105"/>
    </location>
</feature>
<protein>
    <recommendedName>
        <fullName evidence="5">RNA polymerase sigma factor SigA</fullName>
    </recommendedName>
</protein>
<dbReference type="SUPFAM" id="SSF88946">
    <property type="entry name" value="Sigma2 domain of RNA polymerase sigma factors"/>
    <property type="match status" value="1"/>
</dbReference>
<dbReference type="InterPro" id="IPR013324">
    <property type="entry name" value="RNA_pol_sigma_r3/r4-like"/>
</dbReference>
<dbReference type="Gene3D" id="1.10.601.10">
    <property type="entry name" value="RNA Polymerase Primary Sigma Factor"/>
    <property type="match status" value="2"/>
</dbReference>